<dbReference type="InterPro" id="IPR027417">
    <property type="entry name" value="P-loop_NTPase"/>
</dbReference>
<keyword evidence="2" id="KW-1185">Reference proteome</keyword>
<evidence type="ECO:0000313" key="2">
    <source>
        <dbReference type="Proteomes" id="UP001197247"/>
    </source>
</evidence>
<protein>
    <submittedName>
        <fullName evidence="1">Uncharacterized protein</fullName>
    </submittedName>
</protein>
<evidence type="ECO:0000313" key="1">
    <source>
        <dbReference type="EMBL" id="MBT0770723.1"/>
    </source>
</evidence>
<dbReference type="SUPFAM" id="SSF52540">
    <property type="entry name" value="P-loop containing nucleoside triphosphate hydrolases"/>
    <property type="match status" value="1"/>
</dbReference>
<name>A0ABS5TIM7_9ACTN</name>
<accession>A0ABS5TIM7</accession>
<dbReference type="RefSeq" id="WP_214157002.1">
    <property type="nucleotide sequence ID" value="NZ_JAHBAY010000006.1"/>
</dbReference>
<sequence length="63" mass="6712">MLFISHNLAVARYVSDSVHVVRQGRVAGSGPADAVPGHPQDPYTVELPASVPVLGEKPHLEEI</sequence>
<comment type="caution">
    <text evidence="1">The sequence shown here is derived from an EMBL/GenBank/DDBJ whole genome shotgun (WGS) entry which is preliminary data.</text>
</comment>
<reference evidence="1 2" key="1">
    <citation type="submission" date="2021-05" db="EMBL/GenBank/DDBJ databases">
        <title>Kineosporia and Streptomyces sp. nov. two new marine actinobacteria isolated from Coral.</title>
        <authorList>
            <person name="Buangrab K."/>
            <person name="Sutthacheep M."/>
            <person name="Yeemin T."/>
            <person name="Harunari E."/>
            <person name="Igarashi Y."/>
            <person name="Kanchanasin P."/>
            <person name="Tanasupawat S."/>
            <person name="Phongsopitanun W."/>
        </authorList>
    </citation>
    <scope>NUCLEOTIDE SEQUENCE [LARGE SCALE GENOMIC DNA]</scope>
    <source>
        <strain evidence="1 2">J2-2</strain>
    </source>
</reference>
<dbReference type="PANTHER" id="PTHR43230:SF3">
    <property type="entry name" value="ABC-TYPE DIPEPTIDE_OLIGOPEPTIDE TRANSPORT SYSTEM, ATPASE COMPONENT"/>
    <property type="match status" value="1"/>
</dbReference>
<dbReference type="Proteomes" id="UP001197247">
    <property type="component" value="Unassembled WGS sequence"/>
</dbReference>
<dbReference type="EMBL" id="JAHBAY010000006">
    <property type="protein sequence ID" value="MBT0770723.1"/>
    <property type="molecule type" value="Genomic_DNA"/>
</dbReference>
<gene>
    <name evidence="1" type="ORF">KIH74_17395</name>
</gene>
<proteinExistence type="predicted"/>
<dbReference type="Gene3D" id="3.40.50.300">
    <property type="entry name" value="P-loop containing nucleotide triphosphate hydrolases"/>
    <property type="match status" value="1"/>
</dbReference>
<organism evidence="1 2">
    <name type="scientific">Kineosporia corallincola</name>
    <dbReference type="NCBI Taxonomy" id="2835133"/>
    <lineage>
        <taxon>Bacteria</taxon>
        <taxon>Bacillati</taxon>
        <taxon>Actinomycetota</taxon>
        <taxon>Actinomycetes</taxon>
        <taxon>Kineosporiales</taxon>
        <taxon>Kineosporiaceae</taxon>
        <taxon>Kineosporia</taxon>
    </lineage>
</organism>
<dbReference type="PANTHER" id="PTHR43230">
    <property type="entry name" value="ABC-TYPE DIPEPTIDE/OLIGOPEPTIDE TRANSPORT SYSTEM, ATPASE COMPONENT"/>
    <property type="match status" value="1"/>
</dbReference>